<dbReference type="GeneID" id="107432149"/>
<dbReference type="InParanoid" id="A0A6P4ALA8"/>
<keyword evidence="5" id="KW-0325">Glycoprotein</keyword>
<evidence type="ECO:0000256" key="5">
    <source>
        <dbReference type="ARBA" id="ARBA00023180"/>
    </source>
</evidence>
<protein>
    <submittedName>
        <fullName evidence="9">Aspartic proteinase nepenthesin-2-like</fullName>
    </submittedName>
</protein>
<name>A0A6P4ALA8_ZIZJJ</name>
<keyword evidence="4" id="KW-0378">Hydrolase</keyword>
<dbReference type="KEGG" id="zju:107432149"/>
<dbReference type="CDD" id="cd05476">
    <property type="entry name" value="pepsin_A_like_plant"/>
    <property type="match status" value="1"/>
</dbReference>
<evidence type="ECO:0000259" key="7">
    <source>
        <dbReference type="PROSITE" id="PS51767"/>
    </source>
</evidence>
<reference evidence="8" key="1">
    <citation type="submission" date="2025-05" db="UniProtKB">
        <authorList>
            <consortium name="RefSeq"/>
        </authorList>
    </citation>
    <scope>NUCLEOTIDE SEQUENCE [LARGE SCALE GENOMIC DNA]</scope>
</reference>
<dbReference type="SUPFAM" id="SSF50630">
    <property type="entry name" value="Acid proteases"/>
    <property type="match status" value="1"/>
</dbReference>
<dbReference type="InterPro" id="IPR033121">
    <property type="entry name" value="PEPTIDASE_A1"/>
</dbReference>
<keyword evidence="3" id="KW-0064">Aspartyl protease</keyword>
<dbReference type="InterPro" id="IPR032799">
    <property type="entry name" value="TAXi_C"/>
</dbReference>
<organism evidence="8 9">
    <name type="scientific">Ziziphus jujuba</name>
    <name type="common">Chinese jujube</name>
    <name type="synonym">Ziziphus sativa</name>
    <dbReference type="NCBI Taxonomy" id="326968"/>
    <lineage>
        <taxon>Eukaryota</taxon>
        <taxon>Viridiplantae</taxon>
        <taxon>Streptophyta</taxon>
        <taxon>Embryophyta</taxon>
        <taxon>Tracheophyta</taxon>
        <taxon>Spermatophyta</taxon>
        <taxon>Magnoliopsida</taxon>
        <taxon>eudicotyledons</taxon>
        <taxon>Gunneridae</taxon>
        <taxon>Pentapetalae</taxon>
        <taxon>rosids</taxon>
        <taxon>fabids</taxon>
        <taxon>Rosales</taxon>
        <taxon>Rhamnaceae</taxon>
        <taxon>Paliureae</taxon>
        <taxon>Ziziphus</taxon>
    </lineage>
</organism>
<keyword evidence="6" id="KW-0732">Signal</keyword>
<evidence type="ECO:0000256" key="4">
    <source>
        <dbReference type="ARBA" id="ARBA00022801"/>
    </source>
</evidence>
<dbReference type="Gene3D" id="2.40.70.10">
    <property type="entry name" value="Acid Proteases"/>
    <property type="match status" value="2"/>
</dbReference>
<feature type="chain" id="PRO_5047353991" evidence="6">
    <location>
        <begin position="27"/>
        <end position="451"/>
    </location>
</feature>
<dbReference type="AlphaFoldDB" id="A0A6P4ALA8"/>
<evidence type="ECO:0000256" key="1">
    <source>
        <dbReference type="ARBA" id="ARBA00007447"/>
    </source>
</evidence>
<dbReference type="Proteomes" id="UP001652623">
    <property type="component" value="Chromosome 1"/>
</dbReference>
<evidence type="ECO:0000313" key="9">
    <source>
        <dbReference type="RefSeq" id="XP_015898713.3"/>
    </source>
</evidence>
<dbReference type="InterPro" id="IPR034161">
    <property type="entry name" value="Pepsin-like_plant"/>
</dbReference>
<dbReference type="InterPro" id="IPR021109">
    <property type="entry name" value="Peptidase_aspartic_dom_sf"/>
</dbReference>
<dbReference type="PANTHER" id="PTHR47967">
    <property type="entry name" value="OS07G0603500 PROTEIN-RELATED"/>
    <property type="match status" value="1"/>
</dbReference>
<feature type="signal peptide" evidence="6">
    <location>
        <begin position="1"/>
        <end position="26"/>
    </location>
</feature>
<dbReference type="PROSITE" id="PS51767">
    <property type="entry name" value="PEPTIDASE_A1"/>
    <property type="match status" value="1"/>
</dbReference>
<keyword evidence="2" id="KW-0645">Protease</keyword>
<dbReference type="RefSeq" id="XP_015898713.3">
    <property type="nucleotide sequence ID" value="XM_016043227.3"/>
</dbReference>
<dbReference type="SMR" id="A0A6P4ALA8"/>
<dbReference type="InterPro" id="IPR051708">
    <property type="entry name" value="Plant_Aspart_Prot_A1"/>
</dbReference>
<dbReference type="Pfam" id="PF14541">
    <property type="entry name" value="TAXi_C"/>
    <property type="match status" value="1"/>
</dbReference>
<dbReference type="GO" id="GO:0005576">
    <property type="term" value="C:extracellular region"/>
    <property type="evidence" value="ECO:0007669"/>
    <property type="project" value="TreeGrafter"/>
</dbReference>
<evidence type="ECO:0000256" key="2">
    <source>
        <dbReference type="ARBA" id="ARBA00022670"/>
    </source>
</evidence>
<comment type="similarity">
    <text evidence="1">Belongs to the peptidase A1 family.</text>
</comment>
<dbReference type="GO" id="GO:0006508">
    <property type="term" value="P:proteolysis"/>
    <property type="evidence" value="ECO:0007669"/>
    <property type="project" value="UniProtKB-KW"/>
</dbReference>
<feature type="domain" description="Peptidase A1" evidence="7">
    <location>
        <begin position="98"/>
        <end position="440"/>
    </location>
</feature>
<gene>
    <name evidence="9" type="primary">LOC107432149</name>
</gene>
<dbReference type="PANTHER" id="PTHR47967:SF70">
    <property type="entry name" value="ASPARTIC PROTEINASE CDR1-LIKE"/>
    <property type="match status" value="1"/>
</dbReference>
<proteinExistence type="inferred from homology"/>
<dbReference type="InterPro" id="IPR032861">
    <property type="entry name" value="TAXi_N"/>
</dbReference>
<reference evidence="9" key="2">
    <citation type="submission" date="2025-08" db="UniProtKB">
        <authorList>
            <consortium name="RefSeq"/>
        </authorList>
    </citation>
    <scope>IDENTIFICATION</scope>
    <source>
        <tissue evidence="9">Seedling</tissue>
    </source>
</reference>
<evidence type="ECO:0000313" key="8">
    <source>
        <dbReference type="Proteomes" id="UP001652623"/>
    </source>
</evidence>
<evidence type="ECO:0000256" key="6">
    <source>
        <dbReference type="SAM" id="SignalP"/>
    </source>
</evidence>
<dbReference type="GO" id="GO:0004190">
    <property type="term" value="F:aspartic-type endopeptidase activity"/>
    <property type="evidence" value="ECO:0007669"/>
    <property type="project" value="UniProtKB-KW"/>
</dbReference>
<dbReference type="Pfam" id="PF14543">
    <property type="entry name" value="TAXi_N"/>
    <property type="match status" value="1"/>
</dbReference>
<accession>A0A6P4ALA8</accession>
<sequence>MVLLRICIASVFLLLLSLSLVSYNTSKPTGFSLKLIPSDSPDSPFYPGKLTQHERIQRMVELSKARAKYVGLLSTANQISTFYPENIYLKMYIHSLFYSVQVFIGTPKRPQTLLMDTGSHLIWTQCRPCINCFNQTDPPIFIPNTSATYRKLPCAHPICRQLYQCVKNECVYNQRYGGGSVTKGLASVETFAFPFNSNQTRSVGNIVFGCSNDNQNFTFSGTGRISGILGLGPYPDSLPSQLRNLINKRFSYCLPSSMTQNSVLRFGEDIQIIPNLKRTPFVRMNRSSHYFLNLLDISVAGHRLGFPPGAFSLKQNGSGGVVIDSGCTVTNMEREPYGVVMREFQNHFVRFGLERVVNSSEGFELCYKQRRGFSHYAGLTFHFEGADMVVQPQFMYVQNYRMRYFCVALLPFTGPTLIGAWQQQNTRFIYDLNLQELQFAPEDCSRDRLFS</sequence>
<keyword evidence="8" id="KW-1185">Reference proteome</keyword>
<evidence type="ECO:0000256" key="3">
    <source>
        <dbReference type="ARBA" id="ARBA00022750"/>
    </source>
</evidence>